<dbReference type="GO" id="GO:0009658">
    <property type="term" value="P:chloroplast organization"/>
    <property type="evidence" value="ECO:0007669"/>
    <property type="project" value="InterPro"/>
</dbReference>
<sequence>MAAKIACALPTLFLQSPSSSDLNPRHFQNLIPSFPQRRLKIFGLSHPLPLRVTAMRNSKEEYITGENKCSSWLPQEFYDDEWQTRQREKTKEWHAYRQKEEKEEERRTNEYREIGTRLKGYPEEEVHKARILVSSFIRSGEEIEEKIVEAAEKGELTELVLMVIWNRRDLAQRDDEKDVIRSLDLLYRRVEHQGRIGLPPEGDVLLRIDFVREVDTLLQEVRAEQSSMQPQQQGLDPESVANRLKQQEKQQTIRQVEALLELAISLKW</sequence>
<dbReference type="GO" id="GO:0009513">
    <property type="term" value="C:etioplast"/>
    <property type="evidence" value="ECO:0007669"/>
    <property type="project" value="TreeGrafter"/>
</dbReference>
<dbReference type="GO" id="GO:0071482">
    <property type="term" value="P:cellular response to light stimulus"/>
    <property type="evidence" value="ECO:0007669"/>
    <property type="project" value="TreeGrafter"/>
</dbReference>
<gene>
    <name evidence="2" type="primary">LOC109708506</name>
</gene>
<dbReference type="PANTHER" id="PTHR37219:SF1">
    <property type="entry name" value="PROTEIN PALE CRESS, CHLOROPLASTIC"/>
    <property type="match status" value="1"/>
</dbReference>
<dbReference type="GO" id="GO:0010239">
    <property type="term" value="P:chloroplast mRNA processing"/>
    <property type="evidence" value="ECO:0007669"/>
    <property type="project" value="InterPro"/>
</dbReference>
<organism evidence="1 2">
    <name type="scientific">Ananas comosus</name>
    <name type="common">Pineapple</name>
    <name type="synonym">Ananas ananas</name>
    <dbReference type="NCBI Taxonomy" id="4615"/>
    <lineage>
        <taxon>Eukaryota</taxon>
        <taxon>Viridiplantae</taxon>
        <taxon>Streptophyta</taxon>
        <taxon>Embryophyta</taxon>
        <taxon>Tracheophyta</taxon>
        <taxon>Spermatophyta</taxon>
        <taxon>Magnoliopsida</taxon>
        <taxon>Liliopsida</taxon>
        <taxon>Poales</taxon>
        <taxon>Bromeliaceae</taxon>
        <taxon>Bromelioideae</taxon>
        <taxon>Ananas</taxon>
    </lineage>
</organism>
<dbReference type="OrthoDB" id="1933879at2759"/>
<accession>A0A6P5EXE4</accession>
<dbReference type="GO" id="GO:0009537">
    <property type="term" value="C:proplastid"/>
    <property type="evidence" value="ECO:0007669"/>
    <property type="project" value="TreeGrafter"/>
</dbReference>
<evidence type="ECO:0000313" key="1">
    <source>
        <dbReference type="Proteomes" id="UP000515123"/>
    </source>
</evidence>
<dbReference type="PANTHER" id="PTHR37219">
    <property type="entry name" value="PROTEIN PALE CRESS, CHLOROPLASTIC"/>
    <property type="match status" value="1"/>
</dbReference>
<dbReference type="AlphaFoldDB" id="A0A6P5EXE4"/>
<dbReference type="GO" id="GO:0009965">
    <property type="term" value="P:leaf morphogenesis"/>
    <property type="evidence" value="ECO:0007669"/>
    <property type="project" value="TreeGrafter"/>
</dbReference>
<evidence type="ECO:0000313" key="2">
    <source>
        <dbReference type="RefSeq" id="XP_020085873.1"/>
    </source>
</evidence>
<keyword evidence="1" id="KW-1185">Reference proteome</keyword>
<reference evidence="1" key="1">
    <citation type="journal article" date="2015" name="Nat. Genet.">
        <title>The pineapple genome and the evolution of CAM photosynthesis.</title>
        <authorList>
            <person name="Ming R."/>
            <person name="VanBuren R."/>
            <person name="Wai C.M."/>
            <person name="Tang H."/>
            <person name="Schatz M.C."/>
            <person name="Bowers J.E."/>
            <person name="Lyons E."/>
            <person name="Wang M.L."/>
            <person name="Chen J."/>
            <person name="Biggers E."/>
            <person name="Zhang J."/>
            <person name="Huang L."/>
            <person name="Zhang L."/>
            <person name="Miao W."/>
            <person name="Zhang J."/>
            <person name="Ye Z."/>
            <person name="Miao C."/>
            <person name="Lin Z."/>
            <person name="Wang H."/>
            <person name="Zhou H."/>
            <person name="Yim W.C."/>
            <person name="Priest H.D."/>
            <person name="Zheng C."/>
            <person name="Woodhouse M."/>
            <person name="Edger P.P."/>
            <person name="Guyot R."/>
            <person name="Guo H.B."/>
            <person name="Guo H."/>
            <person name="Zheng G."/>
            <person name="Singh R."/>
            <person name="Sharma A."/>
            <person name="Min X."/>
            <person name="Zheng Y."/>
            <person name="Lee H."/>
            <person name="Gurtowski J."/>
            <person name="Sedlazeck F.J."/>
            <person name="Harkess A."/>
            <person name="McKain M.R."/>
            <person name="Liao Z."/>
            <person name="Fang J."/>
            <person name="Liu J."/>
            <person name="Zhang X."/>
            <person name="Zhang Q."/>
            <person name="Hu W."/>
            <person name="Qin Y."/>
            <person name="Wang K."/>
            <person name="Chen L.Y."/>
            <person name="Shirley N."/>
            <person name="Lin Y.R."/>
            <person name="Liu L.Y."/>
            <person name="Hernandez A.G."/>
            <person name="Wright C.L."/>
            <person name="Bulone V."/>
            <person name="Tuskan G.A."/>
            <person name="Heath K."/>
            <person name="Zee F."/>
            <person name="Moore P.H."/>
            <person name="Sunkar R."/>
            <person name="Leebens-Mack J.H."/>
            <person name="Mockler T."/>
            <person name="Bennetzen J.L."/>
            <person name="Freeling M."/>
            <person name="Sankoff D."/>
            <person name="Paterson A.H."/>
            <person name="Zhu X."/>
            <person name="Yang X."/>
            <person name="Smith J.A."/>
            <person name="Cushman J.C."/>
            <person name="Paull R.E."/>
            <person name="Yu Q."/>
        </authorList>
    </citation>
    <scope>NUCLEOTIDE SEQUENCE [LARGE SCALE GENOMIC DNA]</scope>
    <source>
        <strain evidence="1">cv. F153</strain>
    </source>
</reference>
<dbReference type="InterPro" id="IPR034563">
    <property type="entry name" value="PALE_CRESS"/>
</dbReference>
<dbReference type="GO" id="GO:0009509">
    <property type="term" value="C:chromoplast"/>
    <property type="evidence" value="ECO:0007669"/>
    <property type="project" value="TreeGrafter"/>
</dbReference>
<dbReference type="GeneID" id="109708506"/>
<protein>
    <submittedName>
        <fullName evidence="2">Protein PALE CRESS, chloroplastic isoform X2</fullName>
    </submittedName>
</protein>
<reference evidence="2" key="2">
    <citation type="submission" date="2025-08" db="UniProtKB">
        <authorList>
            <consortium name="RefSeq"/>
        </authorList>
    </citation>
    <scope>IDENTIFICATION</scope>
    <source>
        <tissue evidence="2">Leaf</tissue>
    </source>
</reference>
<dbReference type="RefSeq" id="XP_020085873.1">
    <property type="nucleotide sequence ID" value="XM_020230284.1"/>
</dbReference>
<dbReference type="Proteomes" id="UP000515123">
    <property type="component" value="Linkage group 4"/>
</dbReference>
<dbReference type="GO" id="GO:0009507">
    <property type="term" value="C:chloroplast"/>
    <property type="evidence" value="ECO:0007669"/>
    <property type="project" value="TreeGrafter"/>
</dbReference>
<name>A0A6P5EXE4_ANACO</name>
<dbReference type="GO" id="GO:0009501">
    <property type="term" value="C:amyloplast"/>
    <property type="evidence" value="ECO:0007669"/>
    <property type="project" value="TreeGrafter"/>
</dbReference>
<proteinExistence type="predicted"/>